<gene>
    <name evidence="2" type="primary">Acey_s0029.g1939</name>
    <name evidence="2" type="ORF">Y032_0029g1939</name>
</gene>
<protein>
    <recommendedName>
        <fullName evidence="1">Reverse transcriptase domain-containing protein</fullName>
    </recommendedName>
</protein>
<evidence type="ECO:0000259" key="1">
    <source>
        <dbReference type="PROSITE" id="PS50878"/>
    </source>
</evidence>
<dbReference type="Gene3D" id="3.30.70.270">
    <property type="match status" value="1"/>
</dbReference>
<reference evidence="3" key="1">
    <citation type="journal article" date="2015" name="Nat. Genet.">
        <title>The genome and transcriptome of the zoonotic hookworm Ancylostoma ceylanicum identify infection-specific gene families.</title>
        <authorList>
            <person name="Schwarz E.M."/>
            <person name="Hu Y."/>
            <person name="Antoshechkin I."/>
            <person name="Miller M.M."/>
            <person name="Sternberg P.W."/>
            <person name="Aroian R.V."/>
        </authorList>
    </citation>
    <scope>NUCLEOTIDE SEQUENCE</scope>
    <source>
        <strain evidence="3">HY135</strain>
    </source>
</reference>
<dbReference type="AlphaFoldDB" id="A0A016UTT3"/>
<evidence type="ECO:0000313" key="2">
    <source>
        <dbReference type="EMBL" id="EYC17888.1"/>
    </source>
</evidence>
<dbReference type="Proteomes" id="UP000024635">
    <property type="component" value="Unassembled WGS sequence"/>
</dbReference>
<dbReference type="PROSITE" id="PS50878">
    <property type="entry name" value="RT_POL"/>
    <property type="match status" value="1"/>
</dbReference>
<sequence>MTQILERSREYKLPTYCIFVDYEKAFDSVELNAVLQALVQQGAQRKYIEILREANTGCSTRITFFNTPISIPISTGVKQRDTISPKLFSACLEMVIRRVNWKKLIRIDGEHLTHLRFADDLVLLGEDADTVQKMLNELEKEGRRVGLRINRSKIKLMRSQCAPEMPITLEDEAIEEVGSYVDLGQEVNTSNDLTCEILRRRKTGWLKFNEEKEVLLSKIDPKRNAEIFNTTVLPAMIYGCETWAPTKVEERKLETTVRAMERAMLRISLRDRTTNEEIRTRTGIRDITQEIRKSRIKWAGHVGR</sequence>
<dbReference type="CDD" id="cd01650">
    <property type="entry name" value="RT_nLTR_like"/>
    <property type="match status" value="1"/>
</dbReference>
<dbReference type="InterPro" id="IPR000477">
    <property type="entry name" value="RT_dom"/>
</dbReference>
<accession>A0A016UTT3</accession>
<dbReference type="PANTHER" id="PTHR47027">
    <property type="entry name" value="REVERSE TRANSCRIPTASE DOMAIN-CONTAINING PROTEIN"/>
    <property type="match status" value="1"/>
</dbReference>
<dbReference type="InterPro" id="IPR043128">
    <property type="entry name" value="Rev_trsase/Diguanyl_cyclase"/>
</dbReference>
<evidence type="ECO:0000313" key="3">
    <source>
        <dbReference type="Proteomes" id="UP000024635"/>
    </source>
</evidence>
<dbReference type="OrthoDB" id="5871831at2759"/>
<organism evidence="2 3">
    <name type="scientific">Ancylostoma ceylanicum</name>
    <dbReference type="NCBI Taxonomy" id="53326"/>
    <lineage>
        <taxon>Eukaryota</taxon>
        <taxon>Metazoa</taxon>
        <taxon>Ecdysozoa</taxon>
        <taxon>Nematoda</taxon>
        <taxon>Chromadorea</taxon>
        <taxon>Rhabditida</taxon>
        <taxon>Rhabditina</taxon>
        <taxon>Rhabditomorpha</taxon>
        <taxon>Strongyloidea</taxon>
        <taxon>Ancylostomatidae</taxon>
        <taxon>Ancylostomatinae</taxon>
        <taxon>Ancylostoma</taxon>
    </lineage>
</organism>
<keyword evidence="3" id="KW-1185">Reference proteome</keyword>
<feature type="domain" description="Reverse transcriptase" evidence="1">
    <location>
        <begin position="1"/>
        <end position="181"/>
    </location>
</feature>
<dbReference type="Pfam" id="PF00078">
    <property type="entry name" value="RVT_1"/>
    <property type="match status" value="1"/>
</dbReference>
<comment type="caution">
    <text evidence="2">The sequence shown here is derived from an EMBL/GenBank/DDBJ whole genome shotgun (WGS) entry which is preliminary data.</text>
</comment>
<dbReference type="PANTHER" id="PTHR47027:SF20">
    <property type="entry name" value="REVERSE TRANSCRIPTASE-LIKE PROTEIN WITH RNA-DIRECTED DNA POLYMERASE DOMAIN"/>
    <property type="match status" value="1"/>
</dbReference>
<dbReference type="EMBL" id="JARK01001365">
    <property type="protein sequence ID" value="EYC17888.1"/>
    <property type="molecule type" value="Genomic_DNA"/>
</dbReference>
<name>A0A016UTT3_9BILA</name>
<proteinExistence type="predicted"/>